<organism evidence="2 3">
    <name type="scientific">Allosphingosinicella indica</name>
    <dbReference type="NCBI Taxonomy" id="941907"/>
    <lineage>
        <taxon>Bacteria</taxon>
        <taxon>Pseudomonadati</taxon>
        <taxon>Pseudomonadota</taxon>
        <taxon>Alphaproteobacteria</taxon>
        <taxon>Sphingomonadales</taxon>
        <taxon>Sphingomonadaceae</taxon>
        <taxon>Allosphingosinicella</taxon>
    </lineage>
</organism>
<dbReference type="STRING" id="941907.SAMN06295910_0509"/>
<evidence type="ECO:0000313" key="3">
    <source>
        <dbReference type="Proteomes" id="UP000192934"/>
    </source>
</evidence>
<dbReference type="AlphaFoldDB" id="A0A1X7FZL0"/>
<feature type="region of interest" description="Disordered" evidence="1">
    <location>
        <begin position="31"/>
        <end position="52"/>
    </location>
</feature>
<proteinExistence type="predicted"/>
<protein>
    <recommendedName>
        <fullName evidence="4">Lipoprotein</fullName>
    </recommendedName>
</protein>
<dbReference type="PROSITE" id="PS51257">
    <property type="entry name" value="PROKAR_LIPOPROTEIN"/>
    <property type="match status" value="1"/>
</dbReference>
<accession>A0A1X7FZL0</accession>
<evidence type="ECO:0000256" key="1">
    <source>
        <dbReference type="SAM" id="MobiDB-lite"/>
    </source>
</evidence>
<evidence type="ECO:0000313" key="2">
    <source>
        <dbReference type="EMBL" id="SMF61519.1"/>
    </source>
</evidence>
<dbReference type="RefSeq" id="WP_157123660.1">
    <property type="nucleotide sequence ID" value="NZ_LT840185.1"/>
</dbReference>
<keyword evidence="3" id="KW-1185">Reference proteome</keyword>
<evidence type="ECO:0008006" key="4">
    <source>
        <dbReference type="Google" id="ProtNLM"/>
    </source>
</evidence>
<name>A0A1X7FZL0_9SPHN</name>
<dbReference type="OrthoDB" id="7428060at2"/>
<gene>
    <name evidence="2" type="ORF">SAMN06295910_0509</name>
</gene>
<reference evidence="3" key="1">
    <citation type="submission" date="2017-04" db="EMBL/GenBank/DDBJ databases">
        <authorList>
            <person name="Varghese N."/>
            <person name="Submissions S."/>
        </authorList>
    </citation>
    <scope>NUCLEOTIDE SEQUENCE [LARGE SCALE GENOMIC DNA]</scope>
    <source>
        <strain evidence="3">Dd16</strain>
    </source>
</reference>
<feature type="region of interest" description="Disordered" evidence="1">
    <location>
        <begin position="178"/>
        <end position="206"/>
    </location>
</feature>
<feature type="compositionally biased region" description="Low complexity" evidence="1">
    <location>
        <begin position="31"/>
        <end position="45"/>
    </location>
</feature>
<dbReference type="Proteomes" id="UP000192934">
    <property type="component" value="Chromosome I"/>
</dbReference>
<dbReference type="EMBL" id="LT840185">
    <property type="protein sequence ID" value="SMF61519.1"/>
    <property type="molecule type" value="Genomic_DNA"/>
</dbReference>
<sequence>MSAMKMKTIDPRWSFAAFAMLAACGKAEEQPAAPATPSPVATASPLADATPVPLPVPEPVFTSLDRTNCKQIEVNREEGGYVRFECPGRGDWKLEVIEADAREDLALVGPGGAKRQMQLPSTIAGGAFSTLGKTVEWIGTDRLIVRYEVYESPEGRTPTSYLLAIDSAAEPPCVIGKVPPGPQQNEQARAIAGQEPRPACIAKPTR</sequence>